<comment type="caution">
    <text evidence="4">The sequence shown here is derived from an EMBL/GenBank/DDBJ whole genome shotgun (WGS) entry which is preliminary data.</text>
</comment>
<dbReference type="GO" id="GO:0000287">
    <property type="term" value="F:magnesium ion binding"/>
    <property type="evidence" value="ECO:0007669"/>
    <property type="project" value="InterPro"/>
</dbReference>
<dbReference type="SUPFAM" id="SSF56214">
    <property type="entry name" value="4'-phosphopantetheinyl transferase"/>
    <property type="match status" value="2"/>
</dbReference>
<dbReference type="RefSeq" id="WP_138689339.1">
    <property type="nucleotide sequence ID" value="NZ_JBHSAZ010000107.1"/>
</dbReference>
<dbReference type="GO" id="GO:0008897">
    <property type="term" value="F:holo-[acyl-carrier-protein] synthase activity"/>
    <property type="evidence" value="ECO:0007669"/>
    <property type="project" value="InterPro"/>
</dbReference>
<keyword evidence="5" id="KW-1185">Reference proteome</keyword>
<dbReference type="OrthoDB" id="190168at2"/>
<keyword evidence="2 4" id="KW-0808">Transferase</keyword>
<dbReference type="Pfam" id="PF01648">
    <property type="entry name" value="ACPS"/>
    <property type="match status" value="1"/>
</dbReference>
<dbReference type="PANTHER" id="PTHR12215">
    <property type="entry name" value="PHOSPHOPANTETHEINE TRANSFERASE"/>
    <property type="match status" value="1"/>
</dbReference>
<evidence type="ECO:0000256" key="2">
    <source>
        <dbReference type="ARBA" id="ARBA00022679"/>
    </source>
</evidence>
<dbReference type="Gene3D" id="3.90.470.20">
    <property type="entry name" value="4'-phosphopantetheinyl transferase domain"/>
    <property type="match status" value="2"/>
</dbReference>
<feature type="domain" description="4'-phosphopantetheinyl transferase" evidence="3">
    <location>
        <begin position="123"/>
        <end position="195"/>
    </location>
</feature>
<evidence type="ECO:0000256" key="1">
    <source>
        <dbReference type="ARBA" id="ARBA00010990"/>
    </source>
</evidence>
<evidence type="ECO:0000259" key="3">
    <source>
        <dbReference type="Pfam" id="PF01648"/>
    </source>
</evidence>
<gene>
    <name evidence="4" type="ORF">ETD85_09945</name>
</gene>
<name>A0A5S4HCV6_9ACTN</name>
<dbReference type="AlphaFoldDB" id="A0A5S4HCV6"/>
<dbReference type="InterPro" id="IPR050559">
    <property type="entry name" value="P-Pant_transferase_sf"/>
</dbReference>
<proteinExistence type="inferred from homology"/>
<dbReference type="PANTHER" id="PTHR12215:SF10">
    <property type="entry name" value="L-AMINOADIPATE-SEMIALDEHYDE DEHYDROGENASE-PHOSPHOPANTETHEINYL TRANSFERASE"/>
    <property type="match status" value="1"/>
</dbReference>
<dbReference type="GO" id="GO:0005829">
    <property type="term" value="C:cytosol"/>
    <property type="evidence" value="ECO:0007669"/>
    <property type="project" value="TreeGrafter"/>
</dbReference>
<organism evidence="4 5">
    <name type="scientific">Nonomuraea zeae</name>
    <dbReference type="NCBI Taxonomy" id="1642303"/>
    <lineage>
        <taxon>Bacteria</taxon>
        <taxon>Bacillati</taxon>
        <taxon>Actinomycetota</taxon>
        <taxon>Actinomycetes</taxon>
        <taxon>Streptosporangiales</taxon>
        <taxon>Streptosporangiaceae</taxon>
        <taxon>Nonomuraea</taxon>
    </lineage>
</organism>
<evidence type="ECO:0000313" key="5">
    <source>
        <dbReference type="Proteomes" id="UP000306628"/>
    </source>
</evidence>
<protein>
    <submittedName>
        <fullName evidence="4">4'-phosphopantetheinyl transferase superfamily protein</fullName>
    </submittedName>
</protein>
<dbReference type="GO" id="GO:0019878">
    <property type="term" value="P:lysine biosynthetic process via aminoadipic acid"/>
    <property type="evidence" value="ECO:0007669"/>
    <property type="project" value="TreeGrafter"/>
</dbReference>
<dbReference type="Proteomes" id="UP000306628">
    <property type="component" value="Unassembled WGS sequence"/>
</dbReference>
<evidence type="ECO:0000313" key="4">
    <source>
        <dbReference type="EMBL" id="TMR36710.1"/>
    </source>
</evidence>
<comment type="similarity">
    <text evidence="1">Belongs to the P-Pant transferase superfamily. Gsp/Sfp/HetI/AcpT family.</text>
</comment>
<reference evidence="4 5" key="1">
    <citation type="submission" date="2019-05" db="EMBL/GenBank/DDBJ databases">
        <title>Draft genome sequence of Nonomuraea zeae DSM 100528.</title>
        <authorList>
            <person name="Saricaoglu S."/>
            <person name="Isik K."/>
        </authorList>
    </citation>
    <scope>NUCLEOTIDE SEQUENCE [LARGE SCALE GENOMIC DNA]</scope>
    <source>
        <strain evidence="4 5">DSM 100528</strain>
    </source>
</reference>
<sequence length="248" mass="27635">MSAIVPVNTAPADHAGPARCEIWWARPSDQHAGLLSLLEDVELQRRSGYRRPEDRARFTVGAALMRLAAARTLSCSPGELRFNRDCPDCHLPHGRPRLRQHDLEVAVSHSADLVMIGLSTSTPMGVDVERVDPARSHKLARRVLSARELDGFRTLTHDEQTQVFFQAWTRKEAVLKSTGDGLRMPMNAVEFDDRGQVLAYPGRPELTGNAHVIDLKPREEGYRAALAVLTPPPAEVTHYDARGLLRSW</sequence>
<accession>A0A5S4HCV6</accession>
<dbReference type="EMBL" id="VCKX01000022">
    <property type="protein sequence ID" value="TMR36710.1"/>
    <property type="molecule type" value="Genomic_DNA"/>
</dbReference>
<dbReference type="InterPro" id="IPR037143">
    <property type="entry name" value="4-PPantetheinyl_Trfase_dom_sf"/>
</dbReference>
<dbReference type="InterPro" id="IPR008278">
    <property type="entry name" value="4-PPantetheinyl_Trfase_dom"/>
</dbReference>